<keyword evidence="1" id="KW-0175">Coiled coil</keyword>
<keyword evidence="5" id="KW-1185">Reference proteome</keyword>
<feature type="compositionally biased region" description="Basic and acidic residues" evidence="2">
    <location>
        <begin position="45"/>
        <end position="84"/>
    </location>
</feature>
<feature type="coiled-coil region" evidence="1">
    <location>
        <begin position="117"/>
        <end position="187"/>
    </location>
</feature>
<dbReference type="EMBL" id="JAFFZP010000017">
    <property type="protein sequence ID" value="MBN0988052.1"/>
    <property type="molecule type" value="Genomic_DNA"/>
</dbReference>
<feature type="compositionally biased region" description="Basic and acidic residues" evidence="2">
    <location>
        <begin position="13"/>
        <end position="28"/>
    </location>
</feature>
<evidence type="ECO:0000313" key="5">
    <source>
        <dbReference type="Proteomes" id="UP000760472"/>
    </source>
</evidence>
<dbReference type="PANTHER" id="PTHR38043:SF1">
    <property type="entry name" value="PROTEIN HEMX"/>
    <property type="match status" value="1"/>
</dbReference>
<reference evidence="4 5" key="1">
    <citation type="submission" date="2021-02" db="EMBL/GenBank/DDBJ databases">
        <title>A novel species of genus Amphritea isolated from a fishpond in China.</title>
        <authorList>
            <person name="Lu H."/>
        </authorList>
    </citation>
    <scope>NUCLEOTIDE SEQUENCE [LARGE SCALE GENOMIC DNA]</scope>
    <source>
        <strain evidence="4 5">RP18W</strain>
    </source>
</reference>
<keyword evidence="3" id="KW-0812">Transmembrane</keyword>
<proteinExistence type="predicted"/>
<protein>
    <submittedName>
        <fullName evidence="4">Uroporphyrinogen-III C-methyltransferase</fullName>
    </submittedName>
</protein>
<organism evidence="4 5">
    <name type="scientific">Amphritea pacifica</name>
    <dbReference type="NCBI Taxonomy" id="2811233"/>
    <lineage>
        <taxon>Bacteria</taxon>
        <taxon>Pseudomonadati</taxon>
        <taxon>Pseudomonadota</taxon>
        <taxon>Gammaproteobacteria</taxon>
        <taxon>Oceanospirillales</taxon>
        <taxon>Oceanospirillaceae</taxon>
        <taxon>Amphritea</taxon>
    </lineage>
</organism>
<keyword evidence="3" id="KW-1133">Transmembrane helix</keyword>
<dbReference type="RefSeq" id="WP_205213731.1">
    <property type="nucleotide sequence ID" value="NZ_JAFFZP010000017.1"/>
</dbReference>
<evidence type="ECO:0000256" key="3">
    <source>
        <dbReference type="SAM" id="Phobius"/>
    </source>
</evidence>
<keyword evidence="3" id="KW-0472">Membrane</keyword>
<feature type="region of interest" description="Disordered" evidence="2">
    <location>
        <begin position="1"/>
        <end position="84"/>
    </location>
</feature>
<feature type="compositionally biased region" description="Polar residues" evidence="2">
    <location>
        <begin position="1"/>
        <end position="11"/>
    </location>
</feature>
<sequence>MKKSGNNNPATSEKPEEVIEGELIEKENAPANKPDTAESQAEEPSETKKTAAEKPEKPTAGKPKQEAPHATEAPVKEPPVKEQPKQKASWAGRIALLLALFALAGVGYLYWLQLQEKNQLQQTRQDAAAELSGTLEKSQQQFNQQLGALNQKLSALQSKSTQDQANINELQDRLTRSIQQVTAAQKNDRADWLLAEVEYLLRLANQRVLMEQTPNGALQLLRSADKILSETDDVTIYDIRKAVAADIAALEAVPQLDTEGVFLRLGALSTQVDQLQVIPLTEQHKLPELLDQVNSEEFAASWSADIKQAWATLSDKASKLIVIQDRSEPVEPLLSPQQSYYLQQNLHLMLEQAQLSLLQRKPKSYLNSLTKAQQWVGTYFEQNHSNTQALLKALKDLEQVEVAPQMPDISGSLKALKSYLKEMRKLKEGAA</sequence>
<gene>
    <name evidence="4" type="ORF">JW498_11805</name>
</gene>
<evidence type="ECO:0000256" key="2">
    <source>
        <dbReference type="SAM" id="MobiDB-lite"/>
    </source>
</evidence>
<dbReference type="Proteomes" id="UP000760472">
    <property type="component" value="Unassembled WGS sequence"/>
</dbReference>
<evidence type="ECO:0000313" key="4">
    <source>
        <dbReference type="EMBL" id="MBN0988052.1"/>
    </source>
</evidence>
<name>A0ABS2W8K6_9GAMM</name>
<accession>A0ABS2W8K6</accession>
<dbReference type="InterPro" id="IPR007470">
    <property type="entry name" value="HemX"/>
</dbReference>
<evidence type="ECO:0000256" key="1">
    <source>
        <dbReference type="SAM" id="Coils"/>
    </source>
</evidence>
<dbReference type="PANTHER" id="PTHR38043">
    <property type="entry name" value="PROTEIN HEMX"/>
    <property type="match status" value="1"/>
</dbReference>
<feature type="transmembrane region" description="Helical" evidence="3">
    <location>
        <begin position="90"/>
        <end position="111"/>
    </location>
</feature>
<dbReference type="Pfam" id="PF04375">
    <property type="entry name" value="HemX"/>
    <property type="match status" value="1"/>
</dbReference>
<comment type="caution">
    <text evidence="4">The sequence shown here is derived from an EMBL/GenBank/DDBJ whole genome shotgun (WGS) entry which is preliminary data.</text>
</comment>